<reference evidence="1" key="1">
    <citation type="journal article" date="2014" name="Front. Microbiol.">
        <title>High frequency of phylogenetically diverse reductive dehalogenase-homologous genes in deep subseafloor sedimentary metagenomes.</title>
        <authorList>
            <person name="Kawai M."/>
            <person name="Futagami T."/>
            <person name="Toyoda A."/>
            <person name="Takaki Y."/>
            <person name="Nishi S."/>
            <person name="Hori S."/>
            <person name="Arai W."/>
            <person name="Tsubouchi T."/>
            <person name="Morono Y."/>
            <person name="Uchiyama I."/>
            <person name="Ito T."/>
            <person name="Fujiyama A."/>
            <person name="Inagaki F."/>
            <person name="Takami H."/>
        </authorList>
    </citation>
    <scope>NUCLEOTIDE SEQUENCE</scope>
    <source>
        <strain evidence="1">Expedition CK06-06</strain>
    </source>
</reference>
<name>X1J014_9ZZZZ</name>
<protein>
    <submittedName>
        <fullName evidence="1">Uncharacterized protein</fullName>
    </submittedName>
</protein>
<evidence type="ECO:0000313" key="1">
    <source>
        <dbReference type="EMBL" id="GAH88026.1"/>
    </source>
</evidence>
<comment type="caution">
    <text evidence="1">The sequence shown here is derived from an EMBL/GenBank/DDBJ whole genome shotgun (WGS) entry which is preliminary data.</text>
</comment>
<sequence>MFIQNFNLVEKFLNPLKITHKSHIEYKHYTNIGELVKLIYDADYST</sequence>
<dbReference type="EMBL" id="BARU01042754">
    <property type="protein sequence ID" value="GAH88026.1"/>
    <property type="molecule type" value="Genomic_DNA"/>
</dbReference>
<proteinExistence type="predicted"/>
<accession>X1J014</accession>
<dbReference type="AlphaFoldDB" id="X1J014"/>
<organism evidence="1">
    <name type="scientific">marine sediment metagenome</name>
    <dbReference type="NCBI Taxonomy" id="412755"/>
    <lineage>
        <taxon>unclassified sequences</taxon>
        <taxon>metagenomes</taxon>
        <taxon>ecological metagenomes</taxon>
    </lineage>
</organism>
<gene>
    <name evidence="1" type="ORF">S03H2_65621</name>
</gene>